<gene>
    <name evidence="3" type="ORF">GGX14DRAFT_652227</name>
</gene>
<sequence>MLTSGEGKKRILRIKLEVTPTREVYALQNMFQVAPRSTSHAPTRSSVACTNCRKKRVKCVTTEDPPRLPCKRCQMKNLDCKYVASIRHYQITDPDISQSSPGTGMNLPAVSGGSGYLSPPYPGHMLPTNRPPYTGGAHPDLHLPRAGQPSGYMQPQYTGALPANPTYRGSYHDNAYQMQVANAQARNHQMAPSQPSFNPDPTGSGYWQYPGASASGQYSGASAGGQYFGASAEGQYPSEYQGWPPGPYQ</sequence>
<evidence type="ECO:0000313" key="3">
    <source>
        <dbReference type="EMBL" id="KAJ7203336.1"/>
    </source>
</evidence>
<dbReference type="InterPro" id="IPR036864">
    <property type="entry name" value="Zn2-C6_fun-type_DNA-bd_sf"/>
</dbReference>
<dbReference type="SUPFAM" id="SSF57701">
    <property type="entry name" value="Zn2/Cys6 DNA-binding domain"/>
    <property type="match status" value="1"/>
</dbReference>
<proteinExistence type="predicted"/>
<organism evidence="3 4">
    <name type="scientific">Mycena pura</name>
    <dbReference type="NCBI Taxonomy" id="153505"/>
    <lineage>
        <taxon>Eukaryota</taxon>
        <taxon>Fungi</taxon>
        <taxon>Dikarya</taxon>
        <taxon>Basidiomycota</taxon>
        <taxon>Agaricomycotina</taxon>
        <taxon>Agaricomycetes</taxon>
        <taxon>Agaricomycetidae</taxon>
        <taxon>Agaricales</taxon>
        <taxon>Marasmiineae</taxon>
        <taxon>Mycenaceae</taxon>
        <taxon>Mycena</taxon>
    </lineage>
</organism>
<feature type="domain" description="Zn(2)-C6 fungal-type" evidence="2">
    <location>
        <begin position="48"/>
        <end position="82"/>
    </location>
</feature>
<evidence type="ECO:0000256" key="1">
    <source>
        <dbReference type="SAM" id="MobiDB-lite"/>
    </source>
</evidence>
<dbReference type="GO" id="GO:0008270">
    <property type="term" value="F:zinc ion binding"/>
    <property type="evidence" value="ECO:0007669"/>
    <property type="project" value="InterPro"/>
</dbReference>
<feature type="region of interest" description="Disordered" evidence="1">
    <location>
        <begin position="131"/>
        <end position="159"/>
    </location>
</feature>
<comment type="caution">
    <text evidence="3">The sequence shown here is derived from an EMBL/GenBank/DDBJ whole genome shotgun (WGS) entry which is preliminary data.</text>
</comment>
<name>A0AAD6V7V2_9AGAR</name>
<dbReference type="CDD" id="cd00067">
    <property type="entry name" value="GAL4"/>
    <property type="match status" value="1"/>
</dbReference>
<dbReference type="PROSITE" id="PS00463">
    <property type="entry name" value="ZN2_CY6_FUNGAL_1"/>
    <property type="match status" value="1"/>
</dbReference>
<dbReference type="PROSITE" id="PS50048">
    <property type="entry name" value="ZN2_CY6_FUNGAL_2"/>
    <property type="match status" value="1"/>
</dbReference>
<feature type="compositionally biased region" description="Low complexity" evidence="1">
    <location>
        <begin position="211"/>
        <end position="221"/>
    </location>
</feature>
<dbReference type="EMBL" id="JARJCW010000051">
    <property type="protein sequence ID" value="KAJ7203336.1"/>
    <property type="molecule type" value="Genomic_DNA"/>
</dbReference>
<dbReference type="Pfam" id="PF00172">
    <property type="entry name" value="Zn_clus"/>
    <property type="match status" value="1"/>
</dbReference>
<evidence type="ECO:0000313" key="4">
    <source>
        <dbReference type="Proteomes" id="UP001219525"/>
    </source>
</evidence>
<feature type="region of interest" description="Disordered" evidence="1">
    <location>
        <begin position="184"/>
        <end position="249"/>
    </location>
</feature>
<feature type="compositionally biased region" description="Polar residues" evidence="1">
    <location>
        <begin position="184"/>
        <end position="201"/>
    </location>
</feature>
<dbReference type="Proteomes" id="UP001219525">
    <property type="component" value="Unassembled WGS sequence"/>
</dbReference>
<keyword evidence="4" id="KW-1185">Reference proteome</keyword>
<dbReference type="InterPro" id="IPR001138">
    <property type="entry name" value="Zn2Cys6_DnaBD"/>
</dbReference>
<dbReference type="GO" id="GO:0000981">
    <property type="term" value="F:DNA-binding transcription factor activity, RNA polymerase II-specific"/>
    <property type="evidence" value="ECO:0007669"/>
    <property type="project" value="InterPro"/>
</dbReference>
<protein>
    <recommendedName>
        <fullName evidence="2">Zn(2)-C6 fungal-type domain-containing protein</fullName>
    </recommendedName>
</protein>
<reference evidence="3" key="1">
    <citation type="submission" date="2023-03" db="EMBL/GenBank/DDBJ databases">
        <title>Massive genome expansion in bonnet fungi (Mycena s.s.) driven by repeated elements and novel gene families across ecological guilds.</title>
        <authorList>
            <consortium name="Lawrence Berkeley National Laboratory"/>
            <person name="Harder C.B."/>
            <person name="Miyauchi S."/>
            <person name="Viragh M."/>
            <person name="Kuo A."/>
            <person name="Thoen E."/>
            <person name="Andreopoulos B."/>
            <person name="Lu D."/>
            <person name="Skrede I."/>
            <person name="Drula E."/>
            <person name="Henrissat B."/>
            <person name="Morin E."/>
            <person name="Kohler A."/>
            <person name="Barry K."/>
            <person name="LaButti K."/>
            <person name="Morin E."/>
            <person name="Salamov A."/>
            <person name="Lipzen A."/>
            <person name="Mereny Z."/>
            <person name="Hegedus B."/>
            <person name="Baldrian P."/>
            <person name="Stursova M."/>
            <person name="Weitz H."/>
            <person name="Taylor A."/>
            <person name="Grigoriev I.V."/>
            <person name="Nagy L.G."/>
            <person name="Martin F."/>
            <person name="Kauserud H."/>
        </authorList>
    </citation>
    <scope>NUCLEOTIDE SEQUENCE</scope>
    <source>
        <strain evidence="3">9144</strain>
    </source>
</reference>
<evidence type="ECO:0000259" key="2">
    <source>
        <dbReference type="PROSITE" id="PS50048"/>
    </source>
</evidence>
<dbReference type="Gene3D" id="4.10.240.10">
    <property type="entry name" value="Zn(2)-C6 fungal-type DNA-binding domain"/>
    <property type="match status" value="1"/>
</dbReference>
<dbReference type="AlphaFoldDB" id="A0AAD6V7V2"/>
<dbReference type="SMART" id="SM00066">
    <property type="entry name" value="GAL4"/>
    <property type="match status" value="1"/>
</dbReference>
<accession>A0AAD6V7V2</accession>